<proteinExistence type="predicted"/>
<reference evidence="8" key="1">
    <citation type="submission" date="2021-06" db="EMBL/GenBank/DDBJ databases">
        <authorList>
            <person name="Hodson N. C."/>
            <person name="Mongue J. A."/>
            <person name="Jaron S. K."/>
        </authorList>
    </citation>
    <scope>NUCLEOTIDE SEQUENCE</scope>
</reference>
<dbReference type="GO" id="GO:0016579">
    <property type="term" value="P:protein deubiquitination"/>
    <property type="evidence" value="ECO:0007669"/>
    <property type="project" value="InterPro"/>
</dbReference>
<dbReference type="GO" id="GO:0043161">
    <property type="term" value="P:proteasome-mediated ubiquitin-dependent protein catabolic process"/>
    <property type="evidence" value="ECO:0007669"/>
    <property type="project" value="InterPro"/>
</dbReference>
<dbReference type="OrthoDB" id="289038at2759"/>
<dbReference type="InterPro" id="IPR001394">
    <property type="entry name" value="Peptidase_C19_UCH"/>
</dbReference>
<dbReference type="GO" id="GO:0070628">
    <property type="term" value="F:proteasome binding"/>
    <property type="evidence" value="ECO:0007669"/>
    <property type="project" value="TreeGrafter"/>
</dbReference>
<dbReference type="PROSITE" id="PS00973">
    <property type="entry name" value="USP_2"/>
    <property type="match status" value="1"/>
</dbReference>
<dbReference type="InterPro" id="IPR044635">
    <property type="entry name" value="UBP14-like"/>
</dbReference>
<keyword evidence="5" id="KW-0378">Hydrolase</keyword>
<dbReference type="GO" id="GO:0061136">
    <property type="term" value="P:regulation of proteasomal protein catabolic process"/>
    <property type="evidence" value="ECO:0007669"/>
    <property type="project" value="TreeGrafter"/>
</dbReference>
<dbReference type="GO" id="GO:0004843">
    <property type="term" value="F:cysteine-type deubiquitinase activity"/>
    <property type="evidence" value="ECO:0007669"/>
    <property type="project" value="UniProtKB-EC"/>
</dbReference>
<dbReference type="EC" id="3.4.19.12" evidence="2"/>
<evidence type="ECO:0000256" key="2">
    <source>
        <dbReference type="ARBA" id="ARBA00012759"/>
    </source>
</evidence>
<dbReference type="PROSITE" id="PS50235">
    <property type="entry name" value="USP_3"/>
    <property type="match status" value="1"/>
</dbReference>
<keyword evidence="6" id="KW-0788">Thiol protease</keyword>
<evidence type="ECO:0000256" key="5">
    <source>
        <dbReference type="ARBA" id="ARBA00022801"/>
    </source>
</evidence>
<keyword evidence="4" id="KW-0833">Ubl conjugation pathway</keyword>
<accession>A0A8J2KED0</accession>
<protein>
    <recommendedName>
        <fullName evidence="2">ubiquitinyl hydrolase 1</fullName>
        <ecNumber evidence="2">3.4.19.12</ecNumber>
    </recommendedName>
</protein>
<organism evidence="8 9">
    <name type="scientific">Allacma fusca</name>
    <dbReference type="NCBI Taxonomy" id="39272"/>
    <lineage>
        <taxon>Eukaryota</taxon>
        <taxon>Metazoa</taxon>
        <taxon>Ecdysozoa</taxon>
        <taxon>Arthropoda</taxon>
        <taxon>Hexapoda</taxon>
        <taxon>Collembola</taxon>
        <taxon>Symphypleona</taxon>
        <taxon>Sminthuridae</taxon>
        <taxon>Allacma</taxon>
    </lineage>
</organism>
<keyword evidence="9" id="KW-1185">Reference proteome</keyword>
<evidence type="ECO:0000256" key="3">
    <source>
        <dbReference type="ARBA" id="ARBA00022670"/>
    </source>
</evidence>
<evidence type="ECO:0000256" key="6">
    <source>
        <dbReference type="ARBA" id="ARBA00022807"/>
    </source>
</evidence>
<evidence type="ECO:0000313" key="8">
    <source>
        <dbReference type="EMBL" id="CAG7733636.1"/>
    </source>
</evidence>
<evidence type="ECO:0000256" key="1">
    <source>
        <dbReference type="ARBA" id="ARBA00000707"/>
    </source>
</evidence>
<evidence type="ECO:0000256" key="4">
    <source>
        <dbReference type="ARBA" id="ARBA00022786"/>
    </source>
</evidence>
<evidence type="ECO:0000313" key="9">
    <source>
        <dbReference type="Proteomes" id="UP000708208"/>
    </source>
</evidence>
<gene>
    <name evidence="8" type="ORF">AFUS01_LOCUS22067</name>
</gene>
<feature type="domain" description="USP" evidence="7">
    <location>
        <begin position="1"/>
        <end position="168"/>
    </location>
</feature>
<name>A0A8J2KED0_9HEXA</name>
<dbReference type="Pfam" id="PF00443">
    <property type="entry name" value="UCH"/>
    <property type="match status" value="1"/>
</dbReference>
<dbReference type="EMBL" id="CAJVCH010252551">
    <property type="protein sequence ID" value="CAG7733636.1"/>
    <property type="molecule type" value="Genomic_DNA"/>
</dbReference>
<dbReference type="AlphaFoldDB" id="A0A8J2KED0"/>
<comment type="catalytic activity">
    <reaction evidence="1">
        <text>Thiol-dependent hydrolysis of ester, thioester, amide, peptide and isopeptide bonds formed by the C-terminal Gly of ubiquitin (a 76-residue protein attached to proteins as an intracellular targeting signal).</text>
        <dbReference type="EC" id="3.4.19.12"/>
    </reaction>
</comment>
<keyword evidence="3" id="KW-0645">Protease</keyword>
<evidence type="ECO:0000259" key="7">
    <source>
        <dbReference type="PROSITE" id="PS50235"/>
    </source>
</evidence>
<dbReference type="Proteomes" id="UP000708208">
    <property type="component" value="Unassembled WGS sequence"/>
</dbReference>
<dbReference type="PANTHER" id="PTHR43982">
    <property type="entry name" value="UBIQUITIN CARBOXYL-TERMINAL HYDROLASE"/>
    <property type="match status" value="1"/>
</dbReference>
<dbReference type="PANTHER" id="PTHR43982:SF1">
    <property type="entry name" value="UBIQUITIN CARBOXYL-TERMINAL HYDROLASE 14"/>
    <property type="match status" value="1"/>
</dbReference>
<dbReference type="InterPro" id="IPR028889">
    <property type="entry name" value="USP"/>
</dbReference>
<sequence length="324" mass="36861">MVLDMNDMVDSNISAAPKTESELVPPVKSELIKSKDDGVKRDVHSRPCVNLANFSKEADEGIDVEACSSPVNGETSNIPTPNLEEMISKGPNVYQLYAIMIHRGGVSGGHYFAFIRDFETGQWYRFDDTTVRRISDQDIQGTYGGPDTYLDGLGKDVGVAYMLVYRRYDPQLNALPMTYDIMSPHIKEMWDSMRELDKNVHNREELDRNTVRMNVYLRIPGTTDVLDYREMTLLKAHTMMEAALGCYNEFFKGESVIPADRVRLVRFDRDLSIIENSFDGKDDEIVCIALKSPASVSKLEGLLLEMREPNEIFESYRQDGKCFF</sequence>
<dbReference type="InterPro" id="IPR018200">
    <property type="entry name" value="USP_CS"/>
</dbReference>
<comment type="caution">
    <text evidence="8">The sequence shown here is derived from an EMBL/GenBank/DDBJ whole genome shotgun (WGS) entry which is preliminary data.</text>
</comment>